<dbReference type="EC" id="4.2.1.46" evidence="4"/>
<name>A0ABT0VGV3_9LACO</name>
<dbReference type="PANTHER" id="PTHR43000">
    <property type="entry name" value="DTDP-D-GLUCOSE 4,6-DEHYDRATASE-RELATED"/>
    <property type="match status" value="1"/>
</dbReference>
<dbReference type="SUPFAM" id="SSF51735">
    <property type="entry name" value="NAD(P)-binding Rossmann-fold domains"/>
    <property type="match status" value="1"/>
</dbReference>
<dbReference type="Gene3D" id="3.90.25.10">
    <property type="entry name" value="UDP-galactose 4-epimerase, domain 1"/>
    <property type="match status" value="1"/>
</dbReference>
<evidence type="ECO:0000256" key="1">
    <source>
        <dbReference type="ARBA" id="ARBA00001539"/>
    </source>
</evidence>
<organism evidence="9 10">
    <name type="scientific">Periweissella beninensis</name>
    <dbReference type="NCBI Taxonomy" id="504936"/>
    <lineage>
        <taxon>Bacteria</taxon>
        <taxon>Bacillati</taxon>
        <taxon>Bacillota</taxon>
        <taxon>Bacilli</taxon>
        <taxon>Lactobacillales</taxon>
        <taxon>Lactobacillaceae</taxon>
        <taxon>Periweissella</taxon>
    </lineage>
</organism>
<dbReference type="NCBIfam" id="TIGR01181">
    <property type="entry name" value="dTDP_gluc_dehyt"/>
    <property type="match status" value="1"/>
</dbReference>
<comment type="cofactor">
    <cofactor evidence="2">
        <name>NAD(+)</name>
        <dbReference type="ChEBI" id="CHEBI:57540"/>
    </cofactor>
</comment>
<evidence type="ECO:0000256" key="7">
    <source>
        <dbReference type="ARBA" id="ARBA00023239"/>
    </source>
</evidence>
<accession>A0ABT0VGV3</accession>
<dbReference type="InterPro" id="IPR036291">
    <property type="entry name" value="NAD(P)-bd_dom_sf"/>
</dbReference>
<dbReference type="RefSeq" id="WP_205144220.1">
    <property type="nucleotide sequence ID" value="NZ_JAFBDN010000025.1"/>
</dbReference>
<evidence type="ECO:0000313" key="9">
    <source>
        <dbReference type="EMBL" id="MCM2437072.1"/>
    </source>
</evidence>
<evidence type="ECO:0000256" key="3">
    <source>
        <dbReference type="ARBA" id="ARBA00008178"/>
    </source>
</evidence>
<evidence type="ECO:0000313" key="10">
    <source>
        <dbReference type="Proteomes" id="UP001057481"/>
    </source>
</evidence>
<keyword evidence="10" id="KW-1185">Reference proteome</keyword>
<comment type="caution">
    <text evidence="9">The sequence shown here is derived from an EMBL/GenBank/DDBJ whole genome shotgun (WGS) entry which is preliminary data.</text>
</comment>
<proteinExistence type="inferred from homology"/>
<dbReference type="EMBL" id="JAGMVS010000048">
    <property type="protein sequence ID" value="MCM2437072.1"/>
    <property type="molecule type" value="Genomic_DNA"/>
</dbReference>
<evidence type="ECO:0000256" key="5">
    <source>
        <dbReference type="ARBA" id="ARBA00016977"/>
    </source>
</evidence>
<evidence type="ECO:0000259" key="8">
    <source>
        <dbReference type="Pfam" id="PF16363"/>
    </source>
</evidence>
<dbReference type="GO" id="GO:0008460">
    <property type="term" value="F:dTDP-glucose 4,6-dehydratase activity"/>
    <property type="evidence" value="ECO:0007669"/>
    <property type="project" value="UniProtKB-EC"/>
</dbReference>
<protein>
    <recommendedName>
        <fullName evidence="5">dTDP-glucose 4,6-dehydratase</fullName>
        <ecNumber evidence="4">4.2.1.46</ecNumber>
    </recommendedName>
</protein>
<dbReference type="Gene3D" id="3.40.50.720">
    <property type="entry name" value="NAD(P)-binding Rossmann-like Domain"/>
    <property type="match status" value="1"/>
</dbReference>
<comment type="catalytic activity">
    <reaction evidence="1">
        <text>dTDP-alpha-D-glucose = dTDP-4-dehydro-6-deoxy-alpha-D-glucose + H2O</text>
        <dbReference type="Rhea" id="RHEA:17221"/>
        <dbReference type="ChEBI" id="CHEBI:15377"/>
        <dbReference type="ChEBI" id="CHEBI:57477"/>
        <dbReference type="ChEBI" id="CHEBI:57649"/>
        <dbReference type="EC" id="4.2.1.46"/>
    </reaction>
</comment>
<gene>
    <name evidence="9" type="primary">rfbB</name>
    <name evidence="9" type="ORF">KAK10_03875</name>
</gene>
<comment type="similarity">
    <text evidence="3">Belongs to the NAD(P)-dependent epimerase/dehydratase family. dTDP-glucose dehydratase subfamily.</text>
</comment>
<sequence>MGLKKIKMLVTGGAGFIGSNFIRYVLNQNPNVIIMCVDKLTYAGNKQNLAGVIGPRCQFIKGDICDQVLMDSIAAECDMLINFAAESHNDNALAAPKPFIETNIVGTYTLLEVVRKYNLRYHQISTDEVYGDLPLDSLAKFDEHSPYRPSSPYSASKASADMLVRAWIRSFGIKATISNCTNNYGPLQHTEKFIPQQITRLKQGQPAYLYGDGTNVRDWLHVTDHVRALYMILFAGRIGETYLISSDCLYSNVAIVKQLLAVMHLPSDFYCYGPDRPGHDLKYALDNHKIKRELNWYPRKTDLTANLAALVELY</sequence>
<keyword evidence="7 9" id="KW-0456">Lyase</keyword>
<keyword evidence="6" id="KW-0520">NAD</keyword>
<feature type="domain" description="NAD(P)-binding" evidence="8">
    <location>
        <begin position="9"/>
        <end position="300"/>
    </location>
</feature>
<dbReference type="InterPro" id="IPR016040">
    <property type="entry name" value="NAD(P)-bd_dom"/>
</dbReference>
<evidence type="ECO:0000256" key="4">
    <source>
        <dbReference type="ARBA" id="ARBA00011990"/>
    </source>
</evidence>
<dbReference type="CDD" id="cd05246">
    <property type="entry name" value="dTDP_GD_SDR_e"/>
    <property type="match status" value="1"/>
</dbReference>
<evidence type="ECO:0000256" key="2">
    <source>
        <dbReference type="ARBA" id="ARBA00001911"/>
    </source>
</evidence>
<dbReference type="Pfam" id="PF16363">
    <property type="entry name" value="GDP_Man_Dehyd"/>
    <property type="match status" value="1"/>
</dbReference>
<evidence type="ECO:0000256" key="6">
    <source>
        <dbReference type="ARBA" id="ARBA00023027"/>
    </source>
</evidence>
<dbReference type="InterPro" id="IPR005888">
    <property type="entry name" value="dTDP_Gluc_deHydtase"/>
</dbReference>
<reference evidence="9" key="1">
    <citation type="submission" date="2021-04" db="EMBL/GenBank/DDBJ databases">
        <title>Taxonomic assessment of Weissella genus.</title>
        <authorList>
            <person name="Fanelli F."/>
            <person name="Chieffi D."/>
            <person name="Dell'Aquila A."/>
            <person name="Gyu-Sung C."/>
            <person name="Franz C.M.A.P."/>
            <person name="Fusco V."/>
        </authorList>
    </citation>
    <scope>NUCLEOTIDE SEQUENCE</scope>
    <source>
        <strain evidence="9">LMG 25373</strain>
    </source>
</reference>
<dbReference type="Proteomes" id="UP001057481">
    <property type="component" value="Unassembled WGS sequence"/>
</dbReference>